<evidence type="ECO:0000313" key="1">
    <source>
        <dbReference type="EMBL" id="EPS68471.1"/>
    </source>
</evidence>
<sequence length="327" mass="35703">MVINGADSVGSLRMHASAKREDIGQQAYTGDKEGTQDLQEVCFNGKSAISQRSLLEGKKEAYPLNGTGEMEIGVVKTQKVDCVSEIVHEKESGNACSDMQMDEFGNCGELPVDDDLFIHDFSEVLNTCMSVDMTSESLEDGEKIDGSHIPTGKPPDEIEHELQLKELEMKKLLQNSCELAMPDRLTANDEIEEGEISAEDWVCNESTNSLPENVLMVEERAGCMVQASENSIQKGKNSDQDSVCEILDDRNNVGSETTDATSCAQQKFGFASLKPLSNNTVESNVNVTMVSHLEESVPSGNIFLQEHATEHQNSITTIEVCIATPMA</sequence>
<keyword evidence="2" id="KW-1185">Reference proteome</keyword>
<protein>
    <submittedName>
        <fullName evidence="1">Uncharacterized protein</fullName>
    </submittedName>
</protein>
<dbReference type="EMBL" id="AUSU01002597">
    <property type="protein sequence ID" value="EPS68471.1"/>
    <property type="molecule type" value="Genomic_DNA"/>
</dbReference>
<organism evidence="1 2">
    <name type="scientific">Genlisea aurea</name>
    <dbReference type="NCBI Taxonomy" id="192259"/>
    <lineage>
        <taxon>Eukaryota</taxon>
        <taxon>Viridiplantae</taxon>
        <taxon>Streptophyta</taxon>
        <taxon>Embryophyta</taxon>
        <taxon>Tracheophyta</taxon>
        <taxon>Spermatophyta</taxon>
        <taxon>Magnoliopsida</taxon>
        <taxon>eudicotyledons</taxon>
        <taxon>Gunneridae</taxon>
        <taxon>Pentapetalae</taxon>
        <taxon>asterids</taxon>
        <taxon>lamiids</taxon>
        <taxon>Lamiales</taxon>
        <taxon>Lentibulariaceae</taxon>
        <taxon>Genlisea</taxon>
    </lineage>
</organism>
<comment type="caution">
    <text evidence="1">The sequence shown here is derived from an EMBL/GenBank/DDBJ whole genome shotgun (WGS) entry which is preliminary data.</text>
</comment>
<accession>S8CUB4</accession>
<name>S8CUB4_9LAMI</name>
<evidence type="ECO:0000313" key="2">
    <source>
        <dbReference type="Proteomes" id="UP000015453"/>
    </source>
</evidence>
<reference evidence="1 2" key="1">
    <citation type="journal article" date="2013" name="BMC Genomics">
        <title>The miniature genome of a carnivorous plant Genlisea aurea contains a low number of genes and short non-coding sequences.</title>
        <authorList>
            <person name="Leushkin E.V."/>
            <person name="Sutormin R.A."/>
            <person name="Nabieva E.R."/>
            <person name="Penin A.A."/>
            <person name="Kondrashov A.S."/>
            <person name="Logacheva M.D."/>
        </authorList>
    </citation>
    <scope>NUCLEOTIDE SEQUENCE [LARGE SCALE GENOMIC DNA]</scope>
</reference>
<dbReference type="AlphaFoldDB" id="S8CUB4"/>
<dbReference type="Proteomes" id="UP000015453">
    <property type="component" value="Unassembled WGS sequence"/>
</dbReference>
<gene>
    <name evidence="1" type="ORF">M569_06301</name>
</gene>
<proteinExistence type="predicted"/>